<keyword evidence="3" id="KW-0804">Transcription</keyword>
<evidence type="ECO:0000256" key="3">
    <source>
        <dbReference type="ARBA" id="ARBA00023163"/>
    </source>
</evidence>
<protein>
    <submittedName>
        <fullName evidence="5">GntR family transcriptional regulator</fullName>
    </submittedName>
</protein>
<dbReference type="CDD" id="cd07377">
    <property type="entry name" value="WHTH_GntR"/>
    <property type="match status" value="1"/>
</dbReference>
<name>A0ABT4BT63_9FIRM</name>
<dbReference type="PANTHER" id="PTHR44846:SF1">
    <property type="entry name" value="MANNOSYL-D-GLYCERATE TRANSPORT_METABOLISM SYSTEM REPRESSOR MNGR-RELATED"/>
    <property type="match status" value="1"/>
</dbReference>
<proteinExistence type="predicted"/>
<keyword evidence="2" id="KW-0238">DNA-binding</keyword>
<dbReference type="SMART" id="SM00345">
    <property type="entry name" value="HTH_GNTR"/>
    <property type="match status" value="1"/>
</dbReference>
<reference evidence="5 6" key="1">
    <citation type="submission" date="2022-11" db="EMBL/GenBank/DDBJ databases">
        <authorList>
            <person name="Caiyu Z."/>
        </authorList>
    </citation>
    <scope>NUCLEOTIDE SEQUENCE [LARGE SCALE GENOMIC DNA]</scope>
    <source>
        <strain evidence="5 6">YR-4</strain>
    </source>
</reference>
<comment type="caution">
    <text evidence="5">The sequence shown here is derived from an EMBL/GenBank/DDBJ whole genome shotgun (WGS) entry which is preliminary data.</text>
</comment>
<dbReference type="SUPFAM" id="SSF64288">
    <property type="entry name" value="Chorismate lyase-like"/>
    <property type="match status" value="1"/>
</dbReference>
<dbReference type="Gene3D" id="1.10.10.10">
    <property type="entry name" value="Winged helix-like DNA-binding domain superfamily/Winged helix DNA-binding domain"/>
    <property type="match status" value="1"/>
</dbReference>
<dbReference type="InterPro" id="IPR000524">
    <property type="entry name" value="Tscrpt_reg_HTH_GntR"/>
</dbReference>
<evidence type="ECO:0000256" key="1">
    <source>
        <dbReference type="ARBA" id="ARBA00023015"/>
    </source>
</evidence>
<dbReference type="InterPro" id="IPR028978">
    <property type="entry name" value="Chorismate_lyase_/UTRA_dom_sf"/>
</dbReference>
<dbReference type="InterPro" id="IPR036388">
    <property type="entry name" value="WH-like_DNA-bd_sf"/>
</dbReference>
<organism evidence="5 6">
    <name type="scientific">Caproiciproducens galactitolivorans</name>
    <dbReference type="NCBI Taxonomy" id="642589"/>
    <lineage>
        <taxon>Bacteria</taxon>
        <taxon>Bacillati</taxon>
        <taxon>Bacillota</taxon>
        <taxon>Clostridia</taxon>
        <taxon>Eubacteriales</taxon>
        <taxon>Acutalibacteraceae</taxon>
        <taxon>Caproiciproducens</taxon>
    </lineage>
</organism>
<sequence>MLQTNQPKPLYLQLEDDIKQNIRFKKYAVGDQMPSEEELCSQYGVSRITVRRAIQSLVDMGLLEKHRGKGTFVAVPKHVVLASSHGGFSSYLEKEGRHSQQKILDKVYRFADAHEAAMLDVSEGDRIIYIKRLIFEDEFPLAIDELIVSPERFPDLMSLFESNVSLYNLLSEHYHVDFGNSEVMLDVSTAKIEEAHLLCCTVGNPLFILRKQMMDTHGVPIHYSKSIVRGDRVTYRLKADSDVLTMTCQPNEPANSDLVRK</sequence>
<dbReference type="Gene3D" id="3.40.1410.10">
    <property type="entry name" value="Chorismate lyase-like"/>
    <property type="match status" value="1"/>
</dbReference>
<evidence type="ECO:0000256" key="2">
    <source>
        <dbReference type="ARBA" id="ARBA00023125"/>
    </source>
</evidence>
<dbReference type="InterPro" id="IPR011663">
    <property type="entry name" value="UTRA"/>
</dbReference>
<accession>A0ABT4BT63</accession>
<dbReference type="InterPro" id="IPR050679">
    <property type="entry name" value="Bact_HTH_transcr_reg"/>
</dbReference>
<dbReference type="InterPro" id="IPR036390">
    <property type="entry name" value="WH_DNA-bd_sf"/>
</dbReference>
<dbReference type="PRINTS" id="PR00035">
    <property type="entry name" value="HTHGNTR"/>
</dbReference>
<evidence type="ECO:0000313" key="5">
    <source>
        <dbReference type="EMBL" id="MCY1713515.1"/>
    </source>
</evidence>
<gene>
    <name evidence="5" type="ORF">OUY18_04495</name>
</gene>
<dbReference type="SUPFAM" id="SSF46785">
    <property type="entry name" value="Winged helix' DNA-binding domain"/>
    <property type="match status" value="1"/>
</dbReference>
<dbReference type="Proteomes" id="UP001082703">
    <property type="component" value="Unassembled WGS sequence"/>
</dbReference>
<dbReference type="SMART" id="SM00866">
    <property type="entry name" value="UTRA"/>
    <property type="match status" value="1"/>
</dbReference>
<dbReference type="Pfam" id="PF00392">
    <property type="entry name" value="GntR"/>
    <property type="match status" value="1"/>
</dbReference>
<dbReference type="EMBL" id="JAPOHA010000003">
    <property type="protein sequence ID" value="MCY1713515.1"/>
    <property type="molecule type" value="Genomic_DNA"/>
</dbReference>
<feature type="domain" description="HTH gntR-type" evidence="4">
    <location>
        <begin position="8"/>
        <end position="76"/>
    </location>
</feature>
<dbReference type="PANTHER" id="PTHR44846">
    <property type="entry name" value="MANNOSYL-D-GLYCERATE TRANSPORT/METABOLISM SYSTEM REPRESSOR MNGR-RELATED"/>
    <property type="match status" value="1"/>
</dbReference>
<evidence type="ECO:0000313" key="6">
    <source>
        <dbReference type="Proteomes" id="UP001082703"/>
    </source>
</evidence>
<evidence type="ECO:0000259" key="4">
    <source>
        <dbReference type="PROSITE" id="PS50949"/>
    </source>
</evidence>
<dbReference type="Pfam" id="PF07702">
    <property type="entry name" value="UTRA"/>
    <property type="match status" value="1"/>
</dbReference>
<dbReference type="PROSITE" id="PS50949">
    <property type="entry name" value="HTH_GNTR"/>
    <property type="match status" value="1"/>
</dbReference>
<dbReference type="RefSeq" id="WP_268057528.1">
    <property type="nucleotide sequence ID" value="NZ_JAPOHA010000003.1"/>
</dbReference>
<keyword evidence="1" id="KW-0805">Transcription regulation</keyword>
<keyword evidence="6" id="KW-1185">Reference proteome</keyword>